<dbReference type="EMBL" id="RWGY01000011">
    <property type="protein sequence ID" value="TVU32106.1"/>
    <property type="molecule type" value="Genomic_DNA"/>
</dbReference>
<name>A0A5J9V817_9POAL</name>
<dbReference type="Proteomes" id="UP000324897">
    <property type="component" value="Chromosome 1"/>
</dbReference>
<comment type="caution">
    <text evidence="1">The sequence shown here is derived from an EMBL/GenBank/DDBJ whole genome shotgun (WGS) entry which is preliminary data.</text>
</comment>
<accession>A0A5J9V817</accession>
<evidence type="ECO:0000313" key="2">
    <source>
        <dbReference type="Proteomes" id="UP000324897"/>
    </source>
</evidence>
<proteinExistence type="predicted"/>
<gene>
    <name evidence="1" type="ORF">EJB05_23824</name>
</gene>
<organism evidence="1 2">
    <name type="scientific">Eragrostis curvula</name>
    <name type="common">weeping love grass</name>
    <dbReference type="NCBI Taxonomy" id="38414"/>
    <lineage>
        <taxon>Eukaryota</taxon>
        <taxon>Viridiplantae</taxon>
        <taxon>Streptophyta</taxon>
        <taxon>Embryophyta</taxon>
        <taxon>Tracheophyta</taxon>
        <taxon>Spermatophyta</taxon>
        <taxon>Magnoliopsida</taxon>
        <taxon>Liliopsida</taxon>
        <taxon>Poales</taxon>
        <taxon>Poaceae</taxon>
        <taxon>PACMAD clade</taxon>
        <taxon>Chloridoideae</taxon>
        <taxon>Eragrostideae</taxon>
        <taxon>Eragrostidinae</taxon>
        <taxon>Eragrostis</taxon>
    </lineage>
</organism>
<sequence>MPVAVALPPPVVAMAAPAPAATHEGAKILEVAFFGQYHSEIGGCKDYHAKIPFFPPFFG</sequence>
<keyword evidence="2" id="KW-1185">Reference proteome</keyword>
<reference evidence="1 2" key="1">
    <citation type="journal article" date="2019" name="Sci. Rep.">
        <title>A high-quality genome of Eragrostis curvula grass provides insights into Poaceae evolution and supports new strategies to enhance forage quality.</title>
        <authorList>
            <person name="Carballo J."/>
            <person name="Santos B.A.C.M."/>
            <person name="Zappacosta D."/>
            <person name="Garbus I."/>
            <person name="Selva J.P."/>
            <person name="Gallo C.A."/>
            <person name="Diaz A."/>
            <person name="Albertini E."/>
            <person name="Caccamo M."/>
            <person name="Echenique V."/>
        </authorList>
    </citation>
    <scope>NUCLEOTIDE SEQUENCE [LARGE SCALE GENOMIC DNA]</scope>
    <source>
        <strain evidence="2">cv. Victoria</strain>
        <tissue evidence="1">Leaf</tissue>
    </source>
</reference>
<evidence type="ECO:0000313" key="1">
    <source>
        <dbReference type="EMBL" id="TVU32106.1"/>
    </source>
</evidence>
<dbReference type="Gramene" id="TVU32106">
    <property type="protein sequence ID" value="TVU32106"/>
    <property type="gene ID" value="EJB05_23824"/>
</dbReference>
<feature type="non-terminal residue" evidence="1">
    <location>
        <position position="1"/>
    </location>
</feature>
<protein>
    <submittedName>
        <fullName evidence="1">Uncharacterized protein</fullName>
    </submittedName>
</protein>
<dbReference type="AlphaFoldDB" id="A0A5J9V817"/>